<name>A0ABU2B712_9CORY</name>
<evidence type="ECO:0000313" key="2">
    <source>
        <dbReference type="Proteomes" id="UP001183619"/>
    </source>
</evidence>
<organism evidence="1 2">
    <name type="scientific">Corynebacterium felinum</name>
    <dbReference type="NCBI Taxonomy" id="131318"/>
    <lineage>
        <taxon>Bacteria</taxon>
        <taxon>Bacillati</taxon>
        <taxon>Actinomycetota</taxon>
        <taxon>Actinomycetes</taxon>
        <taxon>Mycobacteriales</taxon>
        <taxon>Corynebacteriaceae</taxon>
        <taxon>Corynebacterium</taxon>
    </lineage>
</organism>
<proteinExistence type="predicted"/>
<comment type="caution">
    <text evidence="1">The sequence shown here is derived from an EMBL/GenBank/DDBJ whole genome shotgun (WGS) entry which is preliminary data.</text>
</comment>
<protein>
    <submittedName>
        <fullName evidence="1">Uncharacterized protein</fullName>
    </submittedName>
</protein>
<dbReference type="EMBL" id="JAVDYF010000001">
    <property type="protein sequence ID" value="MDR7354406.1"/>
    <property type="molecule type" value="Genomic_DNA"/>
</dbReference>
<dbReference type="Proteomes" id="UP001183619">
    <property type="component" value="Unassembled WGS sequence"/>
</dbReference>
<gene>
    <name evidence="1" type="ORF">J2S37_000944</name>
</gene>
<reference evidence="1 2" key="1">
    <citation type="submission" date="2023-07" db="EMBL/GenBank/DDBJ databases">
        <title>Sequencing the genomes of 1000 actinobacteria strains.</title>
        <authorList>
            <person name="Klenk H.-P."/>
        </authorList>
    </citation>
    <scope>NUCLEOTIDE SEQUENCE [LARGE SCALE GENOMIC DNA]</scope>
    <source>
        <strain evidence="1 2">DSM 44508</strain>
    </source>
</reference>
<keyword evidence="2" id="KW-1185">Reference proteome</keyword>
<evidence type="ECO:0000313" key="1">
    <source>
        <dbReference type="EMBL" id="MDR7354406.1"/>
    </source>
</evidence>
<accession>A0ABU2B712</accession>
<dbReference type="RefSeq" id="WP_277104495.1">
    <property type="nucleotide sequence ID" value="NZ_BAAAJS010000034.1"/>
</dbReference>
<sequence>MFGLFKKKQEAAPHIAATHTNLPLDDHMTRLIAQELPLLDSRSRIRVYEILNDYHGPTITTQEELPEEIRAIFEL</sequence>